<dbReference type="InterPro" id="IPR006073">
    <property type="entry name" value="GTP-bd"/>
</dbReference>
<evidence type="ECO:0000313" key="12">
    <source>
        <dbReference type="Proteomes" id="UP000475117"/>
    </source>
</evidence>
<dbReference type="GO" id="GO:0046872">
    <property type="term" value="F:metal ion binding"/>
    <property type="evidence" value="ECO:0007669"/>
    <property type="project" value="UniProtKB-KW"/>
</dbReference>
<evidence type="ECO:0000256" key="2">
    <source>
        <dbReference type="ARBA" id="ARBA00009638"/>
    </source>
</evidence>
<dbReference type="GO" id="GO:0000917">
    <property type="term" value="P:division septum assembly"/>
    <property type="evidence" value="ECO:0007669"/>
    <property type="project" value="UniProtKB-KW"/>
</dbReference>
<dbReference type="KEGG" id="soa:G3M56_011700"/>
<dbReference type="InterPro" id="IPR027417">
    <property type="entry name" value="P-loop_NTPase"/>
</dbReference>
<dbReference type="CDD" id="cd01876">
    <property type="entry name" value="YihA_EngB"/>
    <property type="match status" value="1"/>
</dbReference>
<dbReference type="HAMAP" id="MF_00321">
    <property type="entry name" value="GTPase_EngB"/>
    <property type="match status" value="1"/>
</dbReference>
<keyword evidence="9 10" id="KW-0131">Cell cycle</keyword>
<dbReference type="NCBIfam" id="TIGR03598">
    <property type="entry name" value="GTPase_YsxC"/>
    <property type="match status" value="1"/>
</dbReference>
<evidence type="ECO:0000256" key="10">
    <source>
        <dbReference type="HAMAP-Rule" id="MF_00321"/>
    </source>
</evidence>
<evidence type="ECO:0000256" key="4">
    <source>
        <dbReference type="ARBA" id="ARBA00022723"/>
    </source>
</evidence>
<dbReference type="Proteomes" id="UP000475117">
    <property type="component" value="Chromosome"/>
</dbReference>
<dbReference type="AlphaFoldDB" id="A0A6B3LBM7"/>
<name>A0A6B3LBM7_9BACT</name>
<comment type="function">
    <text evidence="10">Necessary for normal cell division and for the maintenance of normal septation.</text>
</comment>
<comment type="cofactor">
    <cofactor evidence="1">
        <name>Mg(2+)</name>
        <dbReference type="ChEBI" id="CHEBI:18420"/>
    </cofactor>
</comment>
<dbReference type="SUPFAM" id="SSF52540">
    <property type="entry name" value="P-loop containing nucleoside triphosphate hydrolases"/>
    <property type="match status" value="1"/>
</dbReference>
<keyword evidence="6" id="KW-0460">Magnesium</keyword>
<evidence type="ECO:0000256" key="9">
    <source>
        <dbReference type="ARBA" id="ARBA00023306"/>
    </source>
</evidence>
<dbReference type="EMBL" id="CP066776">
    <property type="protein sequence ID" value="QQL44538.1"/>
    <property type="molecule type" value="Genomic_DNA"/>
</dbReference>
<dbReference type="InterPro" id="IPR019987">
    <property type="entry name" value="GTP-bd_ribosome_bio_YsxC"/>
</dbReference>
<dbReference type="Pfam" id="PF01926">
    <property type="entry name" value="MMR_HSR1"/>
    <property type="match status" value="1"/>
</dbReference>
<accession>A0A6B3LBM7</accession>
<evidence type="ECO:0000313" key="11">
    <source>
        <dbReference type="EMBL" id="QQL44538.1"/>
    </source>
</evidence>
<evidence type="ECO:0000256" key="7">
    <source>
        <dbReference type="ARBA" id="ARBA00023134"/>
    </source>
</evidence>
<keyword evidence="7 10" id="KW-0342">GTP-binding</keyword>
<keyword evidence="12" id="KW-1185">Reference proteome</keyword>
<proteinExistence type="inferred from homology"/>
<comment type="similarity">
    <text evidence="2 10">Belongs to the TRAFAC class TrmE-Era-EngA-EngB-Septin-like GTPase superfamily. EngB GTPase family.</text>
</comment>
<evidence type="ECO:0000256" key="6">
    <source>
        <dbReference type="ARBA" id="ARBA00022842"/>
    </source>
</evidence>
<dbReference type="InterPro" id="IPR030393">
    <property type="entry name" value="G_ENGB_dom"/>
</dbReference>
<sequence length="201" mass="22224">MKKGLPASFLTSAKALADCPADGLPEFAFIGRSNVGKSSLINMLTSKKGLATVSSTPGRTRLLNFFNINANRPWRLVDLPGYGYAKVSAKQRHEFHDLVSDYLTSREELTCVVQLVDSRLTPQKIDLEFSQWLMDSEIPFILVFTKTDKSKSGKVSANITAFTDAMSEWCEGLPRIFTCSSKTGSGRTPLLEFIDQCLEVS</sequence>
<dbReference type="PROSITE" id="PS51706">
    <property type="entry name" value="G_ENGB"/>
    <property type="match status" value="1"/>
</dbReference>
<evidence type="ECO:0000256" key="3">
    <source>
        <dbReference type="ARBA" id="ARBA00022618"/>
    </source>
</evidence>
<dbReference type="PANTHER" id="PTHR11649:SF13">
    <property type="entry name" value="ENGB-TYPE G DOMAIN-CONTAINING PROTEIN"/>
    <property type="match status" value="1"/>
</dbReference>
<keyword evidence="4" id="KW-0479">Metal-binding</keyword>
<keyword evidence="5 10" id="KW-0547">Nucleotide-binding</keyword>
<protein>
    <recommendedName>
        <fullName evidence="10">Probable GTP-binding protein EngB</fullName>
    </recommendedName>
</protein>
<gene>
    <name evidence="10" type="primary">engB</name>
    <name evidence="11" type="ORF">G3M56_011700</name>
</gene>
<dbReference type="RefSeq" id="WP_164363725.1">
    <property type="nucleotide sequence ID" value="NZ_CP066776.1"/>
</dbReference>
<evidence type="ECO:0000256" key="8">
    <source>
        <dbReference type="ARBA" id="ARBA00023210"/>
    </source>
</evidence>
<evidence type="ECO:0000256" key="1">
    <source>
        <dbReference type="ARBA" id="ARBA00001946"/>
    </source>
</evidence>
<keyword evidence="8 10" id="KW-0717">Septation</keyword>
<evidence type="ECO:0000256" key="5">
    <source>
        <dbReference type="ARBA" id="ARBA00022741"/>
    </source>
</evidence>
<dbReference type="PANTHER" id="PTHR11649">
    <property type="entry name" value="MSS1/TRME-RELATED GTP-BINDING PROTEIN"/>
    <property type="match status" value="1"/>
</dbReference>
<keyword evidence="3 10" id="KW-0132">Cell division</keyword>
<organism evidence="11 12">
    <name type="scientific">Sulfuriroseicoccus oceanibius</name>
    <dbReference type="NCBI Taxonomy" id="2707525"/>
    <lineage>
        <taxon>Bacteria</taxon>
        <taxon>Pseudomonadati</taxon>
        <taxon>Verrucomicrobiota</taxon>
        <taxon>Verrucomicrobiia</taxon>
        <taxon>Verrucomicrobiales</taxon>
        <taxon>Verrucomicrobiaceae</taxon>
        <taxon>Sulfuriroseicoccus</taxon>
    </lineage>
</organism>
<dbReference type="Gene3D" id="3.40.50.300">
    <property type="entry name" value="P-loop containing nucleotide triphosphate hydrolases"/>
    <property type="match status" value="1"/>
</dbReference>
<reference evidence="11 12" key="1">
    <citation type="submission" date="2020-12" db="EMBL/GenBank/DDBJ databases">
        <title>Sulforoseuscoccus oceanibium gen. nov., sp. nov., a representative of the phylum Verrucomicrobia with special cytoplasmic membrane, and proposal of Sulforoseuscoccusaceae fam. nov.</title>
        <authorList>
            <person name="Xi F."/>
        </authorList>
    </citation>
    <scope>NUCLEOTIDE SEQUENCE [LARGE SCALE GENOMIC DNA]</scope>
    <source>
        <strain evidence="11 12">T37</strain>
    </source>
</reference>
<dbReference type="GO" id="GO:0005525">
    <property type="term" value="F:GTP binding"/>
    <property type="evidence" value="ECO:0007669"/>
    <property type="project" value="UniProtKB-UniRule"/>
</dbReference>